<comment type="caution">
    <text evidence="2">The sequence shown here is derived from an EMBL/GenBank/DDBJ whole genome shotgun (WGS) entry which is preliminary data.</text>
</comment>
<evidence type="ECO:0000313" key="2">
    <source>
        <dbReference type="EMBL" id="GGE36042.1"/>
    </source>
</evidence>
<dbReference type="InterPro" id="IPR032710">
    <property type="entry name" value="NTF2-like_dom_sf"/>
</dbReference>
<dbReference type="RefSeq" id="WP_188458520.1">
    <property type="nucleotide sequence ID" value="NZ_BMGM01000006.1"/>
</dbReference>
<reference evidence="3" key="1">
    <citation type="journal article" date="2019" name="Int. J. Syst. Evol. Microbiol.">
        <title>The Global Catalogue of Microorganisms (GCM) 10K type strain sequencing project: providing services to taxonomists for standard genome sequencing and annotation.</title>
        <authorList>
            <consortium name="The Broad Institute Genomics Platform"/>
            <consortium name="The Broad Institute Genome Sequencing Center for Infectious Disease"/>
            <person name="Wu L."/>
            <person name="Ma J."/>
        </authorList>
    </citation>
    <scope>NUCLEOTIDE SEQUENCE [LARGE SCALE GENOMIC DNA]</scope>
    <source>
        <strain evidence="3">CGMCC 1.12931</strain>
    </source>
</reference>
<protein>
    <recommendedName>
        <fullName evidence="4">Lumazine-binding</fullName>
    </recommendedName>
</protein>
<name>A0ABQ1SF81_9FLAO</name>
<keyword evidence="3" id="KW-1185">Reference proteome</keyword>
<keyword evidence="1" id="KW-0732">Signal</keyword>
<dbReference type="SUPFAM" id="SSF54427">
    <property type="entry name" value="NTF2-like"/>
    <property type="match status" value="1"/>
</dbReference>
<sequence>MKNISISIYALSLSFFLLCSANTSAQTKNHEKEISEQVETFFKGLNAKDTLVIKSTLGNDVSLKSLMIKDGEKQLFSENIHEFLKQIGRLTDDLIIREEIDNVKINLRFPLADVFTDYTFYVNDEQSHSGINLFTLAYLNDAWKIINMVDTRQ</sequence>
<gene>
    <name evidence="2" type="ORF">GCM10010832_15300</name>
</gene>
<accession>A0ABQ1SF81</accession>
<evidence type="ECO:0000313" key="3">
    <source>
        <dbReference type="Proteomes" id="UP000599179"/>
    </source>
</evidence>
<dbReference type="EMBL" id="BMGM01000006">
    <property type="protein sequence ID" value="GGE36042.1"/>
    <property type="molecule type" value="Genomic_DNA"/>
</dbReference>
<dbReference type="Proteomes" id="UP000599179">
    <property type="component" value="Unassembled WGS sequence"/>
</dbReference>
<organism evidence="2 3">
    <name type="scientific">Psychroflexus planctonicus</name>
    <dbReference type="NCBI Taxonomy" id="1526575"/>
    <lineage>
        <taxon>Bacteria</taxon>
        <taxon>Pseudomonadati</taxon>
        <taxon>Bacteroidota</taxon>
        <taxon>Flavobacteriia</taxon>
        <taxon>Flavobacteriales</taxon>
        <taxon>Flavobacteriaceae</taxon>
        <taxon>Psychroflexus</taxon>
    </lineage>
</organism>
<evidence type="ECO:0000256" key="1">
    <source>
        <dbReference type="SAM" id="SignalP"/>
    </source>
</evidence>
<evidence type="ECO:0008006" key="4">
    <source>
        <dbReference type="Google" id="ProtNLM"/>
    </source>
</evidence>
<proteinExistence type="predicted"/>
<feature type="signal peptide" evidence="1">
    <location>
        <begin position="1"/>
        <end position="25"/>
    </location>
</feature>
<dbReference type="Gene3D" id="3.10.450.50">
    <property type="match status" value="1"/>
</dbReference>
<feature type="chain" id="PRO_5047085522" description="Lumazine-binding" evidence="1">
    <location>
        <begin position="26"/>
        <end position="153"/>
    </location>
</feature>